<feature type="transmembrane region" description="Helical" evidence="1">
    <location>
        <begin position="80"/>
        <end position="102"/>
    </location>
</feature>
<dbReference type="InterPro" id="IPR008407">
    <property type="entry name" value="Brnchd-chn_aa_trnsp_AzlD"/>
</dbReference>
<name>A0A265E819_9STAP</name>
<evidence type="ECO:0000313" key="3">
    <source>
        <dbReference type="Proteomes" id="UP000216682"/>
    </source>
</evidence>
<keyword evidence="1" id="KW-0472">Membrane</keyword>
<dbReference type="Proteomes" id="UP000216682">
    <property type="component" value="Unassembled WGS sequence"/>
</dbReference>
<organism evidence="2 3">
    <name type="scientific">Salinicoccus roseus</name>
    <dbReference type="NCBI Taxonomy" id="45670"/>
    <lineage>
        <taxon>Bacteria</taxon>
        <taxon>Bacillati</taxon>
        <taxon>Bacillota</taxon>
        <taxon>Bacilli</taxon>
        <taxon>Bacillales</taxon>
        <taxon>Staphylococcaceae</taxon>
        <taxon>Salinicoccus</taxon>
    </lineage>
</organism>
<feature type="transmembrane region" description="Helical" evidence="1">
    <location>
        <begin position="114"/>
        <end position="135"/>
    </location>
</feature>
<keyword evidence="1" id="KW-1133">Transmembrane helix</keyword>
<proteinExistence type="predicted"/>
<protein>
    <recommendedName>
        <fullName evidence="4">Branched-subunit amino acid transport protein AzlD</fullName>
    </recommendedName>
</protein>
<keyword evidence="1" id="KW-0812">Transmembrane</keyword>
<dbReference type="AlphaFoldDB" id="A0A265E819"/>
<accession>A0A265E819</accession>
<gene>
    <name evidence="2" type="ORF">CFN03_06820</name>
</gene>
<comment type="caution">
    <text evidence="2">The sequence shown here is derived from an EMBL/GenBank/DDBJ whole genome shotgun (WGS) entry which is preliminary data.</text>
</comment>
<evidence type="ECO:0000256" key="1">
    <source>
        <dbReference type="SAM" id="Phobius"/>
    </source>
</evidence>
<sequence>MDERRTDPGKRHRPLCSVHRAAHTCGESPLQVWHRCGSRHGDALCHEHHPVCTCRGCHRRCHPACCIDGRHPGKTGGIQLILLIAALFAATIITRILPAFIIGKFSLPEWIVTYLNYIPYAALGVLIFPGILTAVERPVHGLLGGIFAVMLAVLRVPLFFIVLGSIVFVYIIML</sequence>
<reference evidence="2 3" key="1">
    <citation type="submission" date="2017-07" db="EMBL/GenBank/DDBJ databases">
        <title>Shotgun whole genome sequences of three halophilic bacterial isolates.</title>
        <authorList>
            <person name="Pozzo T."/>
            <person name="Higdon S.M."/>
            <person name="Quillaguaman J."/>
        </authorList>
    </citation>
    <scope>NUCLEOTIDE SEQUENCE [LARGE SCALE GENOMIC DNA]</scope>
    <source>
        <strain evidence="2 3">BU-1</strain>
    </source>
</reference>
<dbReference type="Pfam" id="PF05437">
    <property type="entry name" value="AzlD"/>
    <property type="match status" value="1"/>
</dbReference>
<evidence type="ECO:0008006" key="4">
    <source>
        <dbReference type="Google" id="ProtNLM"/>
    </source>
</evidence>
<dbReference type="EMBL" id="NPEZ01000002">
    <property type="protein sequence ID" value="OZT77731.1"/>
    <property type="molecule type" value="Genomic_DNA"/>
</dbReference>
<feature type="transmembrane region" description="Helical" evidence="1">
    <location>
        <begin position="142"/>
        <end position="173"/>
    </location>
</feature>
<evidence type="ECO:0000313" key="2">
    <source>
        <dbReference type="EMBL" id="OZT77731.1"/>
    </source>
</evidence>